<dbReference type="Pfam" id="PF00172">
    <property type="entry name" value="Zn_clus"/>
    <property type="match status" value="1"/>
</dbReference>
<keyword evidence="3" id="KW-0804">Transcription</keyword>
<dbReference type="STRING" id="1073089.A0A1L9RC85"/>
<dbReference type="InterPro" id="IPR001138">
    <property type="entry name" value="Zn2Cys6_DnaBD"/>
</dbReference>
<gene>
    <name evidence="7" type="ORF">ASPWEDRAFT_175818</name>
</gene>
<dbReference type="Gene3D" id="4.10.240.10">
    <property type="entry name" value="Zn(2)-C6 fungal-type DNA-binding domain"/>
    <property type="match status" value="1"/>
</dbReference>
<evidence type="ECO:0000256" key="3">
    <source>
        <dbReference type="ARBA" id="ARBA00023163"/>
    </source>
</evidence>
<proteinExistence type="predicted"/>
<dbReference type="PROSITE" id="PS50048">
    <property type="entry name" value="ZN2_CY6_FUNGAL_2"/>
    <property type="match status" value="1"/>
</dbReference>
<keyword evidence="2" id="KW-0238">DNA-binding</keyword>
<dbReference type="VEuPathDB" id="FungiDB:ASPWEDRAFT_175818"/>
<dbReference type="GO" id="GO:0000976">
    <property type="term" value="F:transcription cis-regulatory region binding"/>
    <property type="evidence" value="ECO:0007669"/>
    <property type="project" value="TreeGrafter"/>
</dbReference>
<sequence length="573" mass="65043">MATSTGSSQGPCTNCRERHVRCDRQGPKCQRCQNKGLDCLPVQRKSVFRHGSAANFEAQFSDDQPWVNSEPRRWRSLQDSSVSLRESNSVVQAAAPTGRFSVCPTVYAGYDLPASQVHEGQNRTSHSAQASKRQRPDGPVPGLFHDSPLSVSSLLSSSDSGVYVPTLNEQGHDWAVGNSLGHSELTTQGSSRVNDKVYIIQEACLLRYFIEEISPWFDHCDEQRHFQLEIPKRAKHCLALRNAIFAVASCHLSRLPYYTTPHGIVYHGQQLPDLKSSTAVEYMLNCIPDLIKFPEIQDPNDQESLMAAAIILRQYEEMEEEIDESHMHQRVNFLAITQTIIDSMMSSPTERSLANAAYWIAIRQEVYYALTRERVPIMQFGHDDWGNASVANKFIMFAGEVTKWRWGGKSSDGWDQLKELEKQLMHDYMSQLIPILERKADKSQGEIFPTVWYAVDSQVTAVQHLELARMILIAENPHLENAVSPRIAHRKAEAQVRGMVLNLCGIALGHLRCQPALVNAVIAITLYGEYFTEQTEREALMEVIDRTRNIHAWPMRKPYRMLRERWEMVDSAS</sequence>
<evidence type="ECO:0000313" key="7">
    <source>
        <dbReference type="EMBL" id="OJJ32539.1"/>
    </source>
</evidence>
<dbReference type="SMART" id="SM00066">
    <property type="entry name" value="GAL4"/>
    <property type="match status" value="1"/>
</dbReference>
<keyword evidence="8" id="KW-1185">Reference proteome</keyword>
<evidence type="ECO:0000256" key="1">
    <source>
        <dbReference type="ARBA" id="ARBA00023015"/>
    </source>
</evidence>
<dbReference type="Proteomes" id="UP000184383">
    <property type="component" value="Unassembled WGS sequence"/>
</dbReference>
<dbReference type="GO" id="GO:0045944">
    <property type="term" value="P:positive regulation of transcription by RNA polymerase II"/>
    <property type="evidence" value="ECO:0007669"/>
    <property type="project" value="TreeGrafter"/>
</dbReference>
<keyword evidence="4" id="KW-0539">Nucleus</keyword>
<name>A0A1L9RC85_ASPWE</name>
<dbReference type="OrthoDB" id="4525710at2759"/>
<dbReference type="PANTHER" id="PTHR37534:SF2">
    <property type="entry name" value="N-ACETYLTRANSFERASE DOMAIN-CONTAINING PROTEIN"/>
    <property type="match status" value="1"/>
</dbReference>
<dbReference type="SUPFAM" id="SSF57701">
    <property type="entry name" value="Zn2/Cys6 DNA-binding domain"/>
    <property type="match status" value="1"/>
</dbReference>
<dbReference type="GO" id="GO:0000981">
    <property type="term" value="F:DNA-binding transcription factor activity, RNA polymerase II-specific"/>
    <property type="evidence" value="ECO:0007669"/>
    <property type="project" value="InterPro"/>
</dbReference>
<feature type="domain" description="Zn(2)-C6 fungal-type" evidence="6">
    <location>
        <begin position="11"/>
        <end position="39"/>
    </location>
</feature>
<reference evidence="8" key="1">
    <citation type="journal article" date="2017" name="Genome Biol.">
        <title>Comparative genomics reveals high biological diversity and specific adaptations in the industrially and medically important fungal genus Aspergillus.</title>
        <authorList>
            <person name="de Vries R.P."/>
            <person name="Riley R."/>
            <person name="Wiebenga A."/>
            <person name="Aguilar-Osorio G."/>
            <person name="Amillis S."/>
            <person name="Uchima C.A."/>
            <person name="Anderluh G."/>
            <person name="Asadollahi M."/>
            <person name="Askin M."/>
            <person name="Barry K."/>
            <person name="Battaglia E."/>
            <person name="Bayram O."/>
            <person name="Benocci T."/>
            <person name="Braus-Stromeyer S.A."/>
            <person name="Caldana C."/>
            <person name="Canovas D."/>
            <person name="Cerqueira G.C."/>
            <person name="Chen F."/>
            <person name="Chen W."/>
            <person name="Choi C."/>
            <person name="Clum A."/>
            <person name="Dos Santos R.A."/>
            <person name="Damasio A.R."/>
            <person name="Diallinas G."/>
            <person name="Emri T."/>
            <person name="Fekete E."/>
            <person name="Flipphi M."/>
            <person name="Freyberg S."/>
            <person name="Gallo A."/>
            <person name="Gournas C."/>
            <person name="Habgood R."/>
            <person name="Hainaut M."/>
            <person name="Harispe M.L."/>
            <person name="Henrissat B."/>
            <person name="Hilden K.S."/>
            <person name="Hope R."/>
            <person name="Hossain A."/>
            <person name="Karabika E."/>
            <person name="Karaffa L."/>
            <person name="Karanyi Z."/>
            <person name="Krasevec N."/>
            <person name="Kuo A."/>
            <person name="Kusch H."/>
            <person name="LaButti K."/>
            <person name="Lagendijk E.L."/>
            <person name="Lapidus A."/>
            <person name="Levasseur A."/>
            <person name="Lindquist E."/>
            <person name="Lipzen A."/>
            <person name="Logrieco A.F."/>
            <person name="MacCabe A."/>
            <person name="Maekelae M.R."/>
            <person name="Malavazi I."/>
            <person name="Melin P."/>
            <person name="Meyer V."/>
            <person name="Mielnichuk N."/>
            <person name="Miskei M."/>
            <person name="Molnar A.P."/>
            <person name="Mule G."/>
            <person name="Ngan C.Y."/>
            <person name="Orejas M."/>
            <person name="Orosz E."/>
            <person name="Ouedraogo J.P."/>
            <person name="Overkamp K.M."/>
            <person name="Park H.-S."/>
            <person name="Perrone G."/>
            <person name="Piumi F."/>
            <person name="Punt P.J."/>
            <person name="Ram A.F."/>
            <person name="Ramon A."/>
            <person name="Rauscher S."/>
            <person name="Record E."/>
            <person name="Riano-Pachon D.M."/>
            <person name="Robert V."/>
            <person name="Roehrig J."/>
            <person name="Ruller R."/>
            <person name="Salamov A."/>
            <person name="Salih N.S."/>
            <person name="Samson R.A."/>
            <person name="Sandor E."/>
            <person name="Sanguinetti M."/>
            <person name="Schuetze T."/>
            <person name="Sepcic K."/>
            <person name="Shelest E."/>
            <person name="Sherlock G."/>
            <person name="Sophianopoulou V."/>
            <person name="Squina F.M."/>
            <person name="Sun H."/>
            <person name="Susca A."/>
            <person name="Todd R.B."/>
            <person name="Tsang A."/>
            <person name="Unkles S.E."/>
            <person name="van de Wiele N."/>
            <person name="van Rossen-Uffink D."/>
            <person name="Oliveira J.V."/>
            <person name="Vesth T.C."/>
            <person name="Visser J."/>
            <person name="Yu J.-H."/>
            <person name="Zhou M."/>
            <person name="Andersen M.R."/>
            <person name="Archer D.B."/>
            <person name="Baker S.E."/>
            <person name="Benoit I."/>
            <person name="Brakhage A.A."/>
            <person name="Braus G.H."/>
            <person name="Fischer R."/>
            <person name="Frisvad J.C."/>
            <person name="Goldman G.H."/>
            <person name="Houbraken J."/>
            <person name="Oakley B."/>
            <person name="Pocsi I."/>
            <person name="Scazzocchio C."/>
            <person name="Seiboth B."/>
            <person name="vanKuyk P.A."/>
            <person name="Wortman J."/>
            <person name="Dyer P.S."/>
            <person name="Grigoriev I.V."/>
        </authorList>
    </citation>
    <scope>NUCLEOTIDE SEQUENCE [LARGE SCALE GENOMIC DNA]</scope>
    <source>
        <strain evidence="8">DTO 134E9</strain>
    </source>
</reference>
<evidence type="ECO:0000256" key="2">
    <source>
        <dbReference type="ARBA" id="ARBA00023125"/>
    </source>
</evidence>
<dbReference type="GeneID" id="63747269"/>
<dbReference type="GO" id="GO:0008270">
    <property type="term" value="F:zinc ion binding"/>
    <property type="evidence" value="ECO:0007669"/>
    <property type="project" value="InterPro"/>
</dbReference>
<dbReference type="GO" id="GO:0005634">
    <property type="term" value="C:nucleus"/>
    <property type="evidence" value="ECO:0007669"/>
    <property type="project" value="TreeGrafter"/>
</dbReference>
<evidence type="ECO:0000256" key="4">
    <source>
        <dbReference type="ARBA" id="ARBA00023242"/>
    </source>
</evidence>
<feature type="region of interest" description="Disordered" evidence="5">
    <location>
        <begin position="118"/>
        <end position="144"/>
    </location>
</feature>
<keyword evidence="1" id="KW-0805">Transcription regulation</keyword>
<evidence type="ECO:0000259" key="6">
    <source>
        <dbReference type="PROSITE" id="PS50048"/>
    </source>
</evidence>
<dbReference type="InterPro" id="IPR036864">
    <property type="entry name" value="Zn2-C6_fun-type_DNA-bd_sf"/>
</dbReference>
<dbReference type="CDD" id="cd00067">
    <property type="entry name" value="GAL4"/>
    <property type="match status" value="1"/>
</dbReference>
<dbReference type="AlphaFoldDB" id="A0A1L9RC85"/>
<accession>A0A1L9RC85</accession>
<evidence type="ECO:0000313" key="8">
    <source>
        <dbReference type="Proteomes" id="UP000184383"/>
    </source>
</evidence>
<dbReference type="PANTHER" id="PTHR37534">
    <property type="entry name" value="TRANSCRIPTIONAL ACTIVATOR PROTEIN UGA3"/>
    <property type="match status" value="1"/>
</dbReference>
<dbReference type="RefSeq" id="XP_040686216.1">
    <property type="nucleotide sequence ID" value="XM_040831421.1"/>
</dbReference>
<organism evidence="7 8">
    <name type="scientific">Aspergillus wentii DTO 134E9</name>
    <dbReference type="NCBI Taxonomy" id="1073089"/>
    <lineage>
        <taxon>Eukaryota</taxon>
        <taxon>Fungi</taxon>
        <taxon>Dikarya</taxon>
        <taxon>Ascomycota</taxon>
        <taxon>Pezizomycotina</taxon>
        <taxon>Eurotiomycetes</taxon>
        <taxon>Eurotiomycetidae</taxon>
        <taxon>Eurotiales</taxon>
        <taxon>Aspergillaceae</taxon>
        <taxon>Aspergillus</taxon>
        <taxon>Aspergillus subgen. Cremei</taxon>
    </lineage>
</organism>
<protein>
    <recommendedName>
        <fullName evidence="6">Zn(2)-C6 fungal-type domain-containing protein</fullName>
    </recommendedName>
</protein>
<dbReference type="PROSITE" id="PS00463">
    <property type="entry name" value="ZN2_CY6_FUNGAL_1"/>
    <property type="match status" value="1"/>
</dbReference>
<dbReference type="EMBL" id="KV878215">
    <property type="protein sequence ID" value="OJJ32539.1"/>
    <property type="molecule type" value="Genomic_DNA"/>
</dbReference>
<evidence type="ECO:0000256" key="5">
    <source>
        <dbReference type="SAM" id="MobiDB-lite"/>
    </source>
</evidence>
<feature type="compositionally biased region" description="Polar residues" evidence="5">
    <location>
        <begin position="118"/>
        <end position="131"/>
    </location>
</feature>